<reference evidence="1 2" key="1">
    <citation type="submission" date="2015-12" db="EMBL/GenBank/DDBJ databases">
        <title>Dictyostelia acquired genes for synthesis and detection of signals that induce cell-type specialization by lateral gene transfer from prokaryotes.</title>
        <authorList>
            <person name="Gloeckner G."/>
            <person name="Schaap P."/>
        </authorList>
    </citation>
    <scope>NUCLEOTIDE SEQUENCE [LARGE SCALE GENOMIC DNA]</scope>
    <source>
        <strain evidence="1 2">TK</strain>
    </source>
</reference>
<dbReference type="OMA" id="TYIMTTA"/>
<comment type="caution">
    <text evidence="1">The sequence shown here is derived from an EMBL/GenBank/DDBJ whole genome shotgun (WGS) entry which is preliminary data.</text>
</comment>
<dbReference type="EMBL" id="LODT01000035">
    <property type="protein sequence ID" value="KYQ91486.1"/>
    <property type="molecule type" value="Genomic_DNA"/>
</dbReference>
<dbReference type="InterPro" id="IPR002347">
    <property type="entry name" value="SDR_fam"/>
</dbReference>
<evidence type="ECO:0008006" key="3">
    <source>
        <dbReference type="Google" id="ProtNLM"/>
    </source>
</evidence>
<dbReference type="PANTHER" id="PTHR44656:SF7">
    <property type="entry name" value="DEHYDROGENASE_REDUCTASE SDR FAMILY MEMBER 12"/>
    <property type="match status" value="1"/>
</dbReference>
<keyword evidence="2" id="KW-1185">Reference proteome</keyword>
<organism evidence="1 2">
    <name type="scientific">Tieghemostelium lacteum</name>
    <name type="common">Slime mold</name>
    <name type="synonym">Dictyostelium lacteum</name>
    <dbReference type="NCBI Taxonomy" id="361077"/>
    <lineage>
        <taxon>Eukaryota</taxon>
        <taxon>Amoebozoa</taxon>
        <taxon>Evosea</taxon>
        <taxon>Eumycetozoa</taxon>
        <taxon>Dictyostelia</taxon>
        <taxon>Dictyosteliales</taxon>
        <taxon>Raperosteliaceae</taxon>
        <taxon>Tieghemostelium</taxon>
    </lineage>
</organism>
<gene>
    <name evidence="1" type="ORF">DLAC_08454</name>
</gene>
<dbReference type="PANTHER" id="PTHR44656">
    <property type="entry name" value="DEHYDROGENASE/REDUCTASE SDR FAMILY MEMBER 12"/>
    <property type="match status" value="1"/>
</dbReference>
<dbReference type="PRINTS" id="PR00081">
    <property type="entry name" value="GDHRDH"/>
</dbReference>
<dbReference type="Proteomes" id="UP000076078">
    <property type="component" value="Unassembled WGS sequence"/>
</dbReference>
<dbReference type="Gene3D" id="3.40.50.720">
    <property type="entry name" value="NAD(P)-binding Rossmann-like Domain"/>
    <property type="match status" value="1"/>
</dbReference>
<accession>A0A151ZC11</accession>
<evidence type="ECO:0000313" key="2">
    <source>
        <dbReference type="Proteomes" id="UP000076078"/>
    </source>
</evidence>
<dbReference type="InterPro" id="IPR052992">
    <property type="entry name" value="SDR_member_12"/>
</dbReference>
<dbReference type="OrthoDB" id="417891at2759"/>
<protein>
    <recommendedName>
        <fullName evidence="3">Short-chain dehydrogenase/reductase (SDR) family protein</fullName>
    </recommendedName>
</protein>
<name>A0A151ZC11_TIELA</name>
<dbReference type="Pfam" id="PF00106">
    <property type="entry name" value="adh_short"/>
    <property type="match status" value="1"/>
</dbReference>
<evidence type="ECO:0000313" key="1">
    <source>
        <dbReference type="EMBL" id="KYQ91486.1"/>
    </source>
</evidence>
<sequence>MITGLKWFYNGYRNYGKNGYERKKREIFREEDLNVDISEKRFLITGANSGIGYACSMELAKRGGIVYLVCRSKEKGEKALNEIIKESKQSPDRIHLITCDISLKEECNRLINEFSERKEPIDVLIHNAGVMMSERKLTKESIEVTFATNLLAPFLLTQKWINLMKSLKSNNNNNNNEKPRCIFVSSGGMLTQKLAIDNYQFENLNKWDPLSTYSQTKRAEIHLCEEFSDRYSEDFNFFSMHPGWSSTPQLESAMPTFNWLTRNQQRTPEQGADTIVWLSISPTVESNHSSLFFQDRSPVDKFIHNSNTECSKSDKDKLWKYLLNF</sequence>
<dbReference type="SUPFAM" id="SSF51735">
    <property type="entry name" value="NAD(P)-binding Rossmann-fold domains"/>
    <property type="match status" value="1"/>
</dbReference>
<dbReference type="InterPro" id="IPR036291">
    <property type="entry name" value="NAD(P)-bd_dom_sf"/>
</dbReference>
<dbReference type="InParanoid" id="A0A151ZC11"/>
<dbReference type="AlphaFoldDB" id="A0A151ZC11"/>
<dbReference type="STRING" id="361077.A0A151ZC11"/>
<proteinExistence type="predicted"/>